<gene>
    <name evidence="8" type="ORF">ACFP2T_02150</name>
</gene>
<protein>
    <submittedName>
        <fullName evidence="8">Cytochrome d ubiquinol oxidase subunit II</fullName>
    </submittedName>
</protein>
<feature type="transmembrane region" description="Helical" evidence="7">
    <location>
        <begin position="6"/>
        <end position="31"/>
    </location>
</feature>
<sequence>MHTAWYVLLGLFFATYLVLGGYDYGVGMLLARPDRERSDGGRERADGGRPDRRRDALTALGPYFLGNEVWLVAAVGILFGAFPMLEGELLSGLYPAVLLALGGVVVVTVAVQLRSRPSSPGWRRRWDRAVVAGSVLAAGGWGVVLAGLLQGVPVAADGHVDGPGQVFTPFTVAGGLLLVALVSVHGAAFLALRLPGDAGRRLAGVGRRLVLPALAAIAAATALGLLSDRVRDTVRQPVAGVLLPVVLGLALLLAHRALGRQRPGLAFTATSLALAAPVLLIGATTWPYALVSSVDPAASLTVGAAAASEPTLRLLSWLIVPLLPALLGFQLVSWWIFRGRLDARTPVYW</sequence>
<organism evidence="8 9">
    <name type="scientific">Plantactinospora solaniradicis</name>
    <dbReference type="NCBI Taxonomy" id="1723736"/>
    <lineage>
        <taxon>Bacteria</taxon>
        <taxon>Bacillati</taxon>
        <taxon>Actinomycetota</taxon>
        <taxon>Actinomycetes</taxon>
        <taxon>Micromonosporales</taxon>
        <taxon>Micromonosporaceae</taxon>
        <taxon>Plantactinospora</taxon>
    </lineage>
</organism>
<evidence type="ECO:0000256" key="1">
    <source>
        <dbReference type="ARBA" id="ARBA00004651"/>
    </source>
</evidence>
<dbReference type="PANTHER" id="PTHR43141">
    <property type="entry name" value="CYTOCHROME BD2 SUBUNIT II"/>
    <property type="match status" value="1"/>
</dbReference>
<evidence type="ECO:0000256" key="2">
    <source>
        <dbReference type="ARBA" id="ARBA00007543"/>
    </source>
</evidence>
<feature type="transmembrane region" description="Helical" evidence="7">
    <location>
        <begin position="93"/>
        <end position="113"/>
    </location>
</feature>
<dbReference type="EMBL" id="JBHSPR010000001">
    <property type="protein sequence ID" value="MFC6015000.1"/>
    <property type="molecule type" value="Genomic_DNA"/>
</dbReference>
<dbReference type="InterPro" id="IPR003317">
    <property type="entry name" value="Cyt-d_oxidase_su2"/>
</dbReference>
<evidence type="ECO:0000256" key="7">
    <source>
        <dbReference type="SAM" id="Phobius"/>
    </source>
</evidence>
<feature type="transmembrane region" description="Helical" evidence="7">
    <location>
        <begin position="265"/>
        <end position="289"/>
    </location>
</feature>
<feature type="transmembrane region" description="Helical" evidence="7">
    <location>
        <begin position="238"/>
        <end position="258"/>
    </location>
</feature>
<feature type="transmembrane region" description="Helical" evidence="7">
    <location>
        <begin position="314"/>
        <end position="337"/>
    </location>
</feature>
<reference evidence="9" key="1">
    <citation type="journal article" date="2019" name="Int. J. Syst. Evol. Microbiol.">
        <title>The Global Catalogue of Microorganisms (GCM) 10K type strain sequencing project: providing services to taxonomists for standard genome sequencing and annotation.</title>
        <authorList>
            <consortium name="The Broad Institute Genomics Platform"/>
            <consortium name="The Broad Institute Genome Sequencing Center for Infectious Disease"/>
            <person name="Wu L."/>
            <person name="Ma J."/>
        </authorList>
    </citation>
    <scope>NUCLEOTIDE SEQUENCE [LARGE SCALE GENOMIC DNA]</scope>
    <source>
        <strain evidence="9">ZS-35-S2</strain>
    </source>
</reference>
<evidence type="ECO:0000313" key="8">
    <source>
        <dbReference type="EMBL" id="MFC6015000.1"/>
    </source>
</evidence>
<dbReference type="Pfam" id="PF02322">
    <property type="entry name" value="Cyt_bd_oxida_II"/>
    <property type="match status" value="1"/>
</dbReference>
<evidence type="ECO:0000256" key="6">
    <source>
        <dbReference type="ARBA" id="ARBA00023136"/>
    </source>
</evidence>
<feature type="transmembrane region" description="Helical" evidence="7">
    <location>
        <begin position="129"/>
        <end position="150"/>
    </location>
</feature>
<comment type="subcellular location">
    <subcellularLocation>
        <location evidence="1">Cell membrane</location>
        <topology evidence="1">Multi-pass membrane protein</topology>
    </subcellularLocation>
</comment>
<accession>A0ABW1K0S1</accession>
<keyword evidence="4 7" id="KW-0812">Transmembrane</keyword>
<comment type="similarity">
    <text evidence="2">Belongs to the cytochrome ubiquinol oxidase subunit 2 family.</text>
</comment>
<evidence type="ECO:0000256" key="5">
    <source>
        <dbReference type="ARBA" id="ARBA00022989"/>
    </source>
</evidence>
<evidence type="ECO:0000313" key="9">
    <source>
        <dbReference type="Proteomes" id="UP001596203"/>
    </source>
</evidence>
<keyword evidence="6 7" id="KW-0472">Membrane</keyword>
<evidence type="ECO:0000256" key="4">
    <source>
        <dbReference type="ARBA" id="ARBA00022692"/>
    </source>
</evidence>
<dbReference type="Proteomes" id="UP001596203">
    <property type="component" value="Unassembled WGS sequence"/>
</dbReference>
<keyword evidence="9" id="KW-1185">Reference proteome</keyword>
<name>A0ABW1K0S1_9ACTN</name>
<evidence type="ECO:0000256" key="3">
    <source>
        <dbReference type="ARBA" id="ARBA00022475"/>
    </source>
</evidence>
<dbReference type="PANTHER" id="PTHR43141:SF4">
    <property type="entry name" value="CYTOCHROME BD2 SUBUNIT II"/>
    <property type="match status" value="1"/>
</dbReference>
<feature type="transmembrane region" description="Helical" evidence="7">
    <location>
        <begin position="170"/>
        <end position="193"/>
    </location>
</feature>
<dbReference type="RefSeq" id="WP_377416657.1">
    <property type="nucleotide sequence ID" value="NZ_JBHSPR010000001.1"/>
</dbReference>
<comment type="caution">
    <text evidence="8">The sequence shown here is derived from an EMBL/GenBank/DDBJ whole genome shotgun (WGS) entry which is preliminary data.</text>
</comment>
<proteinExistence type="inferred from homology"/>
<feature type="transmembrane region" description="Helical" evidence="7">
    <location>
        <begin position="59"/>
        <end position="81"/>
    </location>
</feature>
<feature type="transmembrane region" description="Helical" evidence="7">
    <location>
        <begin position="205"/>
        <end position="226"/>
    </location>
</feature>
<keyword evidence="3" id="KW-1003">Cell membrane</keyword>
<keyword evidence="5 7" id="KW-1133">Transmembrane helix</keyword>